<keyword evidence="18" id="KW-1185">Reference proteome</keyword>
<accession>W6VAG0</accession>
<evidence type="ECO:0000313" key="18">
    <source>
        <dbReference type="Proteomes" id="UP000019149"/>
    </source>
</evidence>
<dbReference type="PROSITE" id="PS50011">
    <property type="entry name" value="PROTEIN_KINASE_DOM"/>
    <property type="match status" value="1"/>
</dbReference>
<dbReference type="InterPro" id="IPR050122">
    <property type="entry name" value="RTK"/>
</dbReference>
<dbReference type="InterPro" id="IPR017441">
    <property type="entry name" value="Protein_kinase_ATP_BS"/>
</dbReference>
<dbReference type="Gene3D" id="1.10.510.10">
    <property type="entry name" value="Transferase(Phosphotransferase) domain 1"/>
    <property type="match status" value="1"/>
</dbReference>
<evidence type="ECO:0000256" key="15">
    <source>
        <dbReference type="SAM" id="Phobius"/>
    </source>
</evidence>
<dbReference type="GO" id="GO:0050793">
    <property type="term" value="P:regulation of developmental process"/>
    <property type="evidence" value="ECO:0007669"/>
    <property type="project" value="UniProtKB-ARBA"/>
</dbReference>
<feature type="transmembrane region" description="Helical" evidence="15">
    <location>
        <begin position="129"/>
        <end position="151"/>
    </location>
</feature>
<evidence type="ECO:0000313" key="17">
    <source>
        <dbReference type="EMBL" id="EUB63764.1"/>
    </source>
</evidence>
<evidence type="ECO:0000256" key="13">
    <source>
        <dbReference type="ARBA" id="ARBA00051243"/>
    </source>
</evidence>
<evidence type="ECO:0000256" key="5">
    <source>
        <dbReference type="ARBA" id="ARBA00022729"/>
    </source>
</evidence>
<keyword evidence="6 14" id="KW-0547">Nucleotide-binding</keyword>
<keyword evidence="5" id="KW-0732">Signal</keyword>
<keyword evidence="11" id="KW-0829">Tyrosine-protein kinase</keyword>
<proteinExistence type="predicted"/>
<dbReference type="InterPro" id="IPR000719">
    <property type="entry name" value="Prot_kinase_dom"/>
</dbReference>
<dbReference type="Proteomes" id="UP000019149">
    <property type="component" value="Unassembled WGS sequence"/>
</dbReference>
<dbReference type="FunFam" id="1.10.510.10:FF:001512">
    <property type="entry name" value="Receptor tyrosine-protein kinase erbB-2"/>
    <property type="match status" value="1"/>
</dbReference>
<evidence type="ECO:0000256" key="7">
    <source>
        <dbReference type="ARBA" id="ARBA00022777"/>
    </source>
</evidence>
<dbReference type="GO" id="GO:0005886">
    <property type="term" value="C:plasma membrane"/>
    <property type="evidence" value="ECO:0007669"/>
    <property type="project" value="TreeGrafter"/>
</dbReference>
<protein>
    <submittedName>
        <fullName evidence="17">Fibroblast growth factor receptor</fullName>
    </submittedName>
</protein>
<keyword evidence="12 17" id="KW-0675">Receptor</keyword>
<dbReference type="OMA" id="GFTMIIS"/>
<evidence type="ECO:0000256" key="4">
    <source>
        <dbReference type="ARBA" id="ARBA00022692"/>
    </source>
</evidence>
<dbReference type="CDD" id="cd00192">
    <property type="entry name" value="PTKc"/>
    <property type="match status" value="1"/>
</dbReference>
<dbReference type="PROSITE" id="PS00109">
    <property type="entry name" value="PROTEIN_KINASE_TYR"/>
    <property type="match status" value="1"/>
</dbReference>
<dbReference type="KEGG" id="egl:EGR_01387"/>
<dbReference type="CTD" id="36337102"/>
<evidence type="ECO:0000256" key="1">
    <source>
        <dbReference type="ARBA" id="ARBA00004167"/>
    </source>
</evidence>
<dbReference type="STRING" id="6210.W6VAG0"/>
<dbReference type="SMR" id="W6VAG0"/>
<dbReference type="EMBL" id="APAU02000005">
    <property type="protein sequence ID" value="EUB63764.1"/>
    <property type="molecule type" value="Genomic_DNA"/>
</dbReference>
<sequence length="650" mass="73123">MANRLTNSRPHTHLRLYSLKVIEWLSLVRSPCTSISTSTLLSSASSHQHPPPFSLNGLVFNISTRVAEGAEVCLHCEYFLRPQPKYGFTMIISFLEEVSLTRAEVAAAASTQFRFPGNLREAHKKSGKVVNYVWLIFAFGGLPICLFLIWYCACRPQRMIFKRVLIEKSLLHFAGAPMSSGGHHLAKVTLVPEPRPSLRVYMNALYQRRELDHFSEVDEICEVVKKEKERAKLRVRFLMPSDPTYEVPFGRMQVEGRIGEGAFGLVLRGSAMHLPGGIIGPLPVAIKTLRGRFHFDSSDADVVAFVQEIEMMKFIGKHENVIQLYATSNHNGRPVMIMEYAAEGSLVDYLRKNRSWLATQPRPMTELVLLCFARQIANGMVYLASKDIVHRDLAARNVVLTKNLVAKVADFGLTRKVEFYYRMKGNGRVPLKWMAPESVFQKVFTTKSDVWSFGVLLWELFSLGDSPAADLSVNEFLEALHLGPSHYTKPKYADEEVFSGLIQPCWERQPECRPAFTDILATLSKPARTDLVFALVSDLLPLPLRLIVLFPKPPTDSSLAPVTLRYAFYWLRRSLTTLHIALVCHRYRPLLFAGWLGLMRQQQATSSATVSGWVRAAALDVTAVATTSSLGGIVGTIILFILLHLAERFQ</sequence>
<name>W6VAG0_ECHGR</name>
<dbReference type="GeneID" id="36337102"/>
<evidence type="ECO:0000256" key="12">
    <source>
        <dbReference type="ARBA" id="ARBA00023170"/>
    </source>
</evidence>
<keyword evidence="9 15" id="KW-1133">Transmembrane helix</keyword>
<dbReference type="PRINTS" id="PR00109">
    <property type="entry name" value="TYRKINASE"/>
</dbReference>
<dbReference type="GO" id="GO:0030182">
    <property type="term" value="P:neuron differentiation"/>
    <property type="evidence" value="ECO:0007669"/>
    <property type="project" value="UniProtKB-ARBA"/>
</dbReference>
<keyword evidence="3" id="KW-0808">Transferase</keyword>
<dbReference type="InterPro" id="IPR011009">
    <property type="entry name" value="Kinase-like_dom_sf"/>
</dbReference>
<dbReference type="SMART" id="SM00219">
    <property type="entry name" value="TyrKc"/>
    <property type="match status" value="1"/>
</dbReference>
<evidence type="ECO:0000256" key="10">
    <source>
        <dbReference type="ARBA" id="ARBA00023136"/>
    </source>
</evidence>
<keyword evidence="4 15" id="KW-0812">Transmembrane</keyword>
<dbReference type="GO" id="GO:0043235">
    <property type="term" value="C:receptor complex"/>
    <property type="evidence" value="ECO:0007669"/>
    <property type="project" value="TreeGrafter"/>
</dbReference>
<dbReference type="OrthoDB" id="5984265at2759"/>
<evidence type="ECO:0000256" key="6">
    <source>
        <dbReference type="ARBA" id="ARBA00022741"/>
    </source>
</evidence>
<reference evidence="17 18" key="1">
    <citation type="journal article" date="2013" name="Nat. Genet.">
        <title>The genome of the hydatid tapeworm Echinococcus granulosus.</title>
        <authorList>
            <person name="Zheng H."/>
            <person name="Zhang W."/>
            <person name="Zhang L."/>
            <person name="Zhang Z."/>
            <person name="Li J."/>
            <person name="Lu G."/>
            <person name="Zhu Y."/>
            <person name="Wang Y."/>
            <person name="Huang Y."/>
            <person name="Liu J."/>
            <person name="Kang H."/>
            <person name="Chen J."/>
            <person name="Wang L."/>
            <person name="Chen A."/>
            <person name="Yu S."/>
            <person name="Gao Z."/>
            <person name="Jin L."/>
            <person name="Gu W."/>
            <person name="Wang Z."/>
            <person name="Zhao L."/>
            <person name="Shi B."/>
            <person name="Wen H."/>
            <person name="Lin R."/>
            <person name="Jones M.K."/>
            <person name="Brejova B."/>
            <person name="Vinar T."/>
            <person name="Zhao G."/>
            <person name="McManus D.P."/>
            <person name="Chen Z."/>
            <person name="Zhou Y."/>
            <person name="Wang S."/>
        </authorList>
    </citation>
    <scope>NUCLEOTIDE SEQUENCE [LARGE SCALE GENOMIC DNA]</scope>
</reference>
<feature type="binding site" evidence="14">
    <location>
        <position position="287"/>
    </location>
    <ligand>
        <name>ATP</name>
        <dbReference type="ChEBI" id="CHEBI:30616"/>
    </ligand>
</feature>
<evidence type="ECO:0000256" key="11">
    <source>
        <dbReference type="ARBA" id="ARBA00023137"/>
    </source>
</evidence>
<comment type="subcellular location">
    <subcellularLocation>
        <location evidence="2">Endomembrane system</location>
    </subcellularLocation>
    <subcellularLocation>
        <location evidence="1">Membrane</location>
        <topology evidence="1">Single-pass membrane protein</topology>
    </subcellularLocation>
</comment>
<dbReference type="GO" id="GO:0005524">
    <property type="term" value="F:ATP binding"/>
    <property type="evidence" value="ECO:0007669"/>
    <property type="project" value="UniProtKB-UniRule"/>
</dbReference>
<dbReference type="GO" id="GO:0012505">
    <property type="term" value="C:endomembrane system"/>
    <property type="evidence" value="ECO:0007669"/>
    <property type="project" value="UniProtKB-SubCell"/>
</dbReference>
<dbReference type="InterPro" id="IPR008266">
    <property type="entry name" value="Tyr_kinase_AS"/>
</dbReference>
<dbReference type="InterPro" id="IPR020635">
    <property type="entry name" value="Tyr_kinase_cat_dom"/>
</dbReference>
<comment type="caution">
    <text evidence="17">The sequence shown here is derived from an EMBL/GenBank/DDBJ whole genome shotgun (WGS) entry which is preliminary data.</text>
</comment>
<gene>
    <name evidence="17" type="ORF">EGR_01387</name>
</gene>
<dbReference type="GO" id="GO:0007169">
    <property type="term" value="P:cell surface receptor protein tyrosine kinase signaling pathway"/>
    <property type="evidence" value="ECO:0007669"/>
    <property type="project" value="TreeGrafter"/>
</dbReference>
<dbReference type="GO" id="GO:0048468">
    <property type="term" value="P:cell development"/>
    <property type="evidence" value="ECO:0007669"/>
    <property type="project" value="UniProtKB-ARBA"/>
</dbReference>
<dbReference type="InterPro" id="IPR001245">
    <property type="entry name" value="Ser-Thr/Tyr_kinase_cat_dom"/>
</dbReference>
<feature type="transmembrane region" description="Helical" evidence="15">
    <location>
        <begin position="629"/>
        <end position="646"/>
    </location>
</feature>
<keyword evidence="8 14" id="KW-0067">ATP-binding</keyword>
<dbReference type="Pfam" id="PF07714">
    <property type="entry name" value="PK_Tyr_Ser-Thr"/>
    <property type="match status" value="1"/>
</dbReference>
<feature type="domain" description="Protein kinase" evidence="16">
    <location>
        <begin position="252"/>
        <end position="533"/>
    </location>
</feature>
<dbReference type="PANTHER" id="PTHR24416:SF550">
    <property type="entry name" value="FIBROBLAST GROWTH FACTOR RECEPTOR HOMOLOG 1-RELATED"/>
    <property type="match status" value="1"/>
</dbReference>
<organism evidence="17 18">
    <name type="scientific">Echinococcus granulosus</name>
    <name type="common">Hydatid tapeworm</name>
    <dbReference type="NCBI Taxonomy" id="6210"/>
    <lineage>
        <taxon>Eukaryota</taxon>
        <taxon>Metazoa</taxon>
        <taxon>Spiralia</taxon>
        <taxon>Lophotrochozoa</taxon>
        <taxon>Platyhelminthes</taxon>
        <taxon>Cestoda</taxon>
        <taxon>Eucestoda</taxon>
        <taxon>Cyclophyllidea</taxon>
        <taxon>Taeniidae</taxon>
        <taxon>Echinococcus</taxon>
        <taxon>Echinococcus granulosus group</taxon>
    </lineage>
</organism>
<evidence type="ECO:0000256" key="9">
    <source>
        <dbReference type="ARBA" id="ARBA00022989"/>
    </source>
</evidence>
<dbReference type="GO" id="GO:0004714">
    <property type="term" value="F:transmembrane receptor protein tyrosine kinase activity"/>
    <property type="evidence" value="ECO:0007669"/>
    <property type="project" value="UniProtKB-EC"/>
</dbReference>
<evidence type="ECO:0000259" key="16">
    <source>
        <dbReference type="PROSITE" id="PS50011"/>
    </source>
</evidence>
<evidence type="ECO:0000256" key="14">
    <source>
        <dbReference type="PROSITE-ProRule" id="PRU10141"/>
    </source>
</evidence>
<keyword evidence="10 15" id="KW-0472">Membrane</keyword>
<dbReference type="Gene3D" id="3.30.200.20">
    <property type="entry name" value="Phosphorylase Kinase, domain 1"/>
    <property type="match status" value="1"/>
</dbReference>
<evidence type="ECO:0000256" key="8">
    <source>
        <dbReference type="ARBA" id="ARBA00022840"/>
    </source>
</evidence>
<dbReference type="RefSeq" id="XP_024354960.1">
    <property type="nucleotide sequence ID" value="XM_024490636.1"/>
</dbReference>
<dbReference type="PANTHER" id="PTHR24416">
    <property type="entry name" value="TYROSINE-PROTEIN KINASE RECEPTOR"/>
    <property type="match status" value="1"/>
</dbReference>
<comment type="catalytic activity">
    <reaction evidence="13">
        <text>L-tyrosyl-[protein] + ATP = O-phospho-L-tyrosyl-[protein] + ADP + H(+)</text>
        <dbReference type="Rhea" id="RHEA:10596"/>
        <dbReference type="Rhea" id="RHEA-COMP:10136"/>
        <dbReference type="Rhea" id="RHEA-COMP:20101"/>
        <dbReference type="ChEBI" id="CHEBI:15378"/>
        <dbReference type="ChEBI" id="CHEBI:30616"/>
        <dbReference type="ChEBI" id="CHEBI:46858"/>
        <dbReference type="ChEBI" id="CHEBI:61978"/>
        <dbReference type="ChEBI" id="CHEBI:456216"/>
        <dbReference type="EC" id="2.7.10.1"/>
    </reaction>
</comment>
<dbReference type="SUPFAM" id="SSF56112">
    <property type="entry name" value="Protein kinase-like (PK-like)"/>
    <property type="match status" value="1"/>
</dbReference>
<evidence type="ECO:0000256" key="3">
    <source>
        <dbReference type="ARBA" id="ARBA00022679"/>
    </source>
</evidence>
<evidence type="ECO:0000256" key="2">
    <source>
        <dbReference type="ARBA" id="ARBA00004308"/>
    </source>
</evidence>
<dbReference type="AlphaFoldDB" id="W6VAG0"/>
<keyword evidence="7" id="KW-0418">Kinase</keyword>
<dbReference type="PROSITE" id="PS00107">
    <property type="entry name" value="PROTEIN_KINASE_ATP"/>
    <property type="match status" value="1"/>
</dbReference>